<dbReference type="PANTHER" id="PTHR43712:SF1">
    <property type="entry name" value="HYPOTHETICAL O-METHYLTRANSFERASE (EUROFUNG)-RELATED"/>
    <property type="match status" value="1"/>
</dbReference>
<gene>
    <name evidence="5" type="ORF">TOPH_04626</name>
</gene>
<dbReference type="GO" id="GO:0032259">
    <property type="term" value="P:methylation"/>
    <property type="evidence" value="ECO:0007669"/>
    <property type="project" value="UniProtKB-KW"/>
</dbReference>
<evidence type="ECO:0000313" key="6">
    <source>
        <dbReference type="Proteomes" id="UP000036947"/>
    </source>
</evidence>
<dbReference type="SUPFAM" id="SSF53335">
    <property type="entry name" value="S-adenosyl-L-methionine-dependent methyltransferases"/>
    <property type="match status" value="1"/>
</dbReference>
<dbReference type="OrthoDB" id="3340390at2759"/>
<dbReference type="GO" id="GO:0008171">
    <property type="term" value="F:O-methyltransferase activity"/>
    <property type="evidence" value="ECO:0007669"/>
    <property type="project" value="InterPro"/>
</dbReference>
<dbReference type="InterPro" id="IPR029063">
    <property type="entry name" value="SAM-dependent_MTases_sf"/>
</dbReference>
<dbReference type="PANTHER" id="PTHR43712">
    <property type="entry name" value="PUTATIVE (AFU_ORTHOLOGUE AFUA_4G14580)-RELATED"/>
    <property type="match status" value="1"/>
</dbReference>
<keyword evidence="3" id="KW-0949">S-adenosyl-L-methionine</keyword>
<dbReference type="Gene3D" id="3.40.50.150">
    <property type="entry name" value="Vaccinia Virus protein VP39"/>
    <property type="match status" value="1"/>
</dbReference>
<dbReference type="AlphaFoldDB" id="A0A0L0N989"/>
<evidence type="ECO:0000256" key="2">
    <source>
        <dbReference type="ARBA" id="ARBA00022679"/>
    </source>
</evidence>
<comment type="caution">
    <text evidence="5">The sequence shown here is derived from an EMBL/GenBank/DDBJ whole genome shotgun (WGS) entry which is preliminary data.</text>
</comment>
<dbReference type="Pfam" id="PF00891">
    <property type="entry name" value="Methyltransf_2"/>
    <property type="match status" value="1"/>
</dbReference>
<evidence type="ECO:0000256" key="1">
    <source>
        <dbReference type="ARBA" id="ARBA00022603"/>
    </source>
</evidence>
<sequence>MTPPVPFPVFGLKTAASFMNAGVDVLTLCSHDSVLPAFTALNTVLSRRGATPNAFKVGQRSEQDFYTWIETHPVQQAAFHRFMEAQFASLPTWLEAVDFEAEMGKGLTDSDVAFVDVGGGNGQQCEAFKKLLPQLKGRVVLQDRPEVLDQALLVDGMEMMSYDYLTEQPVKGARVYYFRQVMHNNNDETCIRILQSQIPALGPDSVIVIDDKSLPDDKPPQGTPGIEYTAGLSLAMKVMFDAQERREAQWRELLGRAGLAVKGIRKFTKFGDSAIIAAKN</sequence>
<dbReference type="PROSITE" id="PS51683">
    <property type="entry name" value="SAM_OMT_II"/>
    <property type="match status" value="1"/>
</dbReference>
<accession>A0A0L0N989</accession>
<feature type="domain" description="O-methyltransferase C-terminal" evidence="4">
    <location>
        <begin position="113"/>
        <end position="259"/>
    </location>
</feature>
<dbReference type="Proteomes" id="UP000036947">
    <property type="component" value="Unassembled WGS sequence"/>
</dbReference>
<keyword evidence="1 5" id="KW-0489">Methyltransferase</keyword>
<dbReference type="STRING" id="1163406.A0A0L0N989"/>
<evidence type="ECO:0000259" key="4">
    <source>
        <dbReference type="Pfam" id="PF00891"/>
    </source>
</evidence>
<proteinExistence type="predicted"/>
<name>A0A0L0N989_TOLOC</name>
<keyword evidence="2 5" id="KW-0808">Transferase</keyword>
<protein>
    <submittedName>
        <fullName evidence="5">Demethylsterigmatocystin 6-O-methyltransferase</fullName>
    </submittedName>
</protein>
<organism evidence="5 6">
    <name type="scientific">Tolypocladium ophioglossoides (strain CBS 100239)</name>
    <name type="common">Snaketongue truffleclub</name>
    <name type="synonym">Elaphocordyceps ophioglossoides</name>
    <dbReference type="NCBI Taxonomy" id="1163406"/>
    <lineage>
        <taxon>Eukaryota</taxon>
        <taxon>Fungi</taxon>
        <taxon>Dikarya</taxon>
        <taxon>Ascomycota</taxon>
        <taxon>Pezizomycotina</taxon>
        <taxon>Sordariomycetes</taxon>
        <taxon>Hypocreomycetidae</taxon>
        <taxon>Hypocreales</taxon>
        <taxon>Ophiocordycipitaceae</taxon>
        <taxon>Tolypocladium</taxon>
    </lineage>
</organism>
<reference evidence="5 6" key="1">
    <citation type="journal article" date="2015" name="BMC Genomics">
        <title>The genome of the truffle-parasite Tolypocladium ophioglossoides and the evolution of antifungal peptaibiotics.</title>
        <authorList>
            <person name="Quandt C.A."/>
            <person name="Bushley K.E."/>
            <person name="Spatafora J.W."/>
        </authorList>
    </citation>
    <scope>NUCLEOTIDE SEQUENCE [LARGE SCALE GENOMIC DNA]</scope>
    <source>
        <strain evidence="5 6">CBS 100239</strain>
    </source>
</reference>
<keyword evidence="6" id="KW-1185">Reference proteome</keyword>
<dbReference type="EMBL" id="LFRF01000011">
    <property type="protein sequence ID" value="KND90708.1"/>
    <property type="molecule type" value="Genomic_DNA"/>
</dbReference>
<dbReference type="InterPro" id="IPR001077">
    <property type="entry name" value="COMT_C"/>
</dbReference>
<evidence type="ECO:0000313" key="5">
    <source>
        <dbReference type="EMBL" id="KND90708.1"/>
    </source>
</evidence>
<dbReference type="InterPro" id="IPR016461">
    <property type="entry name" value="COMT-like"/>
</dbReference>
<evidence type="ECO:0000256" key="3">
    <source>
        <dbReference type="ARBA" id="ARBA00022691"/>
    </source>
</evidence>